<gene>
    <name evidence="1" type="ORF">GCM10020367_20680</name>
</gene>
<evidence type="ECO:0000313" key="2">
    <source>
        <dbReference type="Proteomes" id="UP001499990"/>
    </source>
</evidence>
<proteinExistence type="predicted"/>
<dbReference type="Proteomes" id="UP001499990">
    <property type="component" value="Unassembled WGS sequence"/>
</dbReference>
<comment type="caution">
    <text evidence="1">The sequence shown here is derived from an EMBL/GenBank/DDBJ whole genome shotgun (WGS) entry which is preliminary data.</text>
</comment>
<protein>
    <submittedName>
        <fullName evidence="1">Uncharacterized protein</fullName>
    </submittedName>
</protein>
<dbReference type="EMBL" id="BAAAYL010000001">
    <property type="protein sequence ID" value="GAA3371156.1"/>
    <property type="molecule type" value="Genomic_DNA"/>
</dbReference>
<name>A0ABP6S8Z3_9ACTN</name>
<dbReference type="RefSeq" id="WP_345035979.1">
    <property type="nucleotide sequence ID" value="NZ_BAAAYL010000001.1"/>
</dbReference>
<organism evidence="1 2">
    <name type="scientific">Streptomyces sannanensis</name>
    <dbReference type="NCBI Taxonomy" id="285536"/>
    <lineage>
        <taxon>Bacteria</taxon>
        <taxon>Bacillati</taxon>
        <taxon>Actinomycetota</taxon>
        <taxon>Actinomycetes</taxon>
        <taxon>Kitasatosporales</taxon>
        <taxon>Streptomycetaceae</taxon>
        <taxon>Streptomyces</taxon>
    </lineage>
</organism>
<accession>A0ABP6S8Z3</accession>
<evidence type="ECO:0000313" key="1">
    <source>
        <dbReference type="EMBL" id="GAA3371156.1"/>
    </source>
</evidence>
<keyword evidence="2" id="KW-1185">Reference proteome</keyword>
<reference evidence="2" key="1">
    <citation type="journal article" date="2019" name="Int. J. Syst. Evol. Microbiol.">
        <title>The Global Catalogue of Microorganisms (GCM) 10K type strain sequencing project: providing services to taxonomists for standard genome sequencing and annotation.</title>
        <authorList>
            <consortium name="The Broad Institute Genomics Platform"/>
            <consortium name="The Broad Institute Genome Sequencing Center for Infectious Disease"/>
            <person name="Wu L."/>
            <person name="Ma J."/>
        </authorList>
    </citation>
    <scope>NUCLEOTIDE SEQUENCE [LARGE SCALE GENOMIC DNA]</scope>
    <source>
        <strain evidence="2">JCM 9651</strain>
    </source>
</reference>
<sequence length="130" mass="14367">MPVATAPMPDHGRVNDPLWQLLWTRYSRVITPLRRFGLPTDIETCGGEFVIYADLPDGTHLTLASEHSLAMDPDANNGWVLSRDHRDNPTVHEVLYDSSDAGPDHTNGLDRGPLLGAVLELLDRLGVAWC</sequence>